<dbReference type="Proteomes" id="UP000440066">
    <property type="component" value="Unassembled WGS sequence"/>
</dbReference>
<comment type="caution">
    <text evidence="1">The sequence shown here is derived from an EMBL/GenBank/DDBJ whole genome shotgun (WGS) entry which is preliminary data.</text>
</comment>
<dbReference type="EMBL" id="WJQT01000004">
    <property type="protein sequence ID" value="MRJ46912.1"/>
    <property type="molecule type" value="Genomic_DNA"/>
</dbReference>
<accession>A0A844C1A3</accession>
<reference evidence="1 2" key="1">
    <citation type="submission" date="2019-11" db="EMBL/GenBank/DDBJ databases">
        <title>Characterisation of Fundicoccus ignavus gen. nov. sp. nov., a novel genus of the family Aerococcaceae from bulk tank milk.</title>
        <authorList>
            <person name="Siebert A."/>
            <person name="Huptas C."/>
            <person name="Wenning M."/>
            <person name="Scherer S."/>
            <person name="Doll E.V."/>
        </authorList>
    </citation>
    <scope>NUCLEOTIDE SEQUENCE [LARGE SCALE GENOMIC DNA]</scope>
    <source>
        <strain evidence="1 2">DSM 109652</strain>
    </source>
</reference>
<proteinExistence type="predicted"/>
<sequence length="52" mass="6114">MSSNSGMILFEEFLHQINFQSFLSSQIKLSNQRAYCTYPKQVQVTQMLRQLV</sequence>
<evidence type="ECO:0000313" key="2">
    <source>
        <dbReference type="Proteomes" id="UP000440066"/>
    </source>
</evidence>
<name>A0A844C1A3_9LACT</name>
<dbReference type="AlphaFoldDB" id="A0A844C1A3"/>
<evidence type="ECO:0000313" key="1">
    <source>
        <dbReference type="EMBL" id="MRJ46912.1"/>
    </source>
</evidence>
<protein>
    <submittedName>
        <fullName evidence="1">Uncharacterized protein</fullName>
    </submittedName>
</protein>
<organism evidence="1 2">
    <name type="scientific">Fundicoccus ignavus</name>
    <dbReference type="NCBI Taxonomy" id="2664442"/>
    <lineage>
        <taxon>Bacteria</taxon>
        <taxon>Bacillati</taxon>
        <taxon>Bacillota</taxon>
        <taxon>Bacilli</taxon>
        <taxon>Lactobacillales</taxon>
        <taxon>Aerococcaceae</taxon>
        <taxon>Fundicoccus</taxon>
    </lineage>
</organism>
<gene>
    <name evidence="1" type="ORF">GF867_04920</name>
</gene>